<dbReference type="Gene3D" id="1.20.1250.20">
    <property type="entry name" value="MFS general substrate transporter like domains"/>
    <property type="match status" value="2"/>
</dbReference>
<keyword evidence="4 25" id="KW-0812">Transmembrane</keyword>
<comment type="catalytic activity">
    <reaction evidence="19">
        <text>L-alanyl-L-lysine(out) = L-alanyl-L-lysine(in)</text>
        <dbReference type="Rhea" id="RHEA:79415"/>
        <dbReference type="ChEBI" id="CHEBI:192470"/>
    </reaction>
</comment>
<evidence type="ECO:0000256" key="20">
    <source>
        <dbReference type="ARBA" id="ARBA00044924"/>
    </source>
</evidence>
<comment type="subcellular location">
    <subcellularLocation>
        <location evidence="1">Lysosome membrane</location>
        <topology evidence="1">Multi-pass membrane protein</topology>
    </subcellularLocation>
</comment>
<evidence type="ECO:0000256" key="18">
    <source>
        <dbReference type="ARBA" id="ARBA00044912"/>
    </source>
</evidence>
<dbReference type="Pfam" id="PF07690">
    <property type="entry name" value="MFS_1"/>
    <property type="match status" value="1"/>
</dbReference>
<comment type="catalytic activity">
    <reaction evidence="15">
        <text>L-arginyl-L-alpha-amino acid(out) = L-arginyl-L-alpha-amino acid(in)</text>
        <dbReference type="Rhea" id="RHEA:79371"/>
        <dbReference type="ChEBI" id="CHEBI:84315"/>
    </reaction>
</comment>
<evidence type="ECO:0000256" key="23">
    <source>
        <dbReference type="ARBA" id="ARBA00045709"/>
    </source>
</evidence>
<dbReference type="EMBL" id="VXAS01006003">
    <property type="protein sequence ID" value="NXL15989.1"/>
    <property type="molecule type" value="Genomic_DNA"/>
</dbReference>
<evidence type="ECO:0000313" key="26">
    <source>
        <dbReference type="EMBL" id="NXL15989.1"/>
    </source>
</evidence>
<evidence type="ECO:0000256" key="16">
    <source>
        <dbReference type="ARBA" id="ARBA00044900"/>
    </source>
</evidence>
<feature type="non-terminal residue" evidence="26">
    <location>
        <position position="1"/>
    </location>
</feature>
<dbReference type="PANTHER" id="PTHR23512">
    <property type="entry name" value="MAJOR FACILITATOR SUPERFAMILY DOMAIN-CONTAINING PROTEIN 1"/>
    <property type="match status" value="1"/>
</dbReference>
<comment type="catalytic activity">
    <reaction evidence="8">
        <text>L-lysyl-L-alanine(out) = L-lysyl-L-alanine(in)</text>
        <dbReference type="Rhea" id="RHEA:79399"/>
        <dbReference type="ChEBI" id="CHEBI:229954"/>
    </reaction>
</comment>
<sequence length="458" mass="50842">GSYFCYDNPAALQTQVQRDMKVNTAQFMALYAWYSWPNVVLCFFGGFLIDRVFGIRLGTVIFSIFVCAGQVVFALGALFNTFWLMEVGRFIFGIGGESLAVAQNTYAVSWFKGKELNLVFGLQLSMARIGSTVNMNIMGWIYSRVQDLLGYPGPSTLGLALLIGGVTCLFSLSCALILAYLDRRAEKLLCKEQGKTGEVIKLTDVKDFSLSLWLIFVICVCYYAAVFPFIGLGKVFFIEKFRFSPQEASAINSIVYIISAPMSPVFGLLVDKVGKNIIWVLCAVVTTLASHIMLAFTFWNPWIAMARLTLGQWELSLPMALEMPAVLLCPSMQSIQNLGLAVIAIAAGMILDTRGYLFLEVFFSACVCLSLLAVVMLYFVNHLTGGDLNWSAKKRAKLQKAAASEAEEQERLRRQNEDDLAKLLPKADAFSLRNKYLSRLGAQVSLTGGHRQFKTRII</sequence>
<evidence type="ECO:0000256" key="21">
    <source>
        <dbReference type="ARBA" id="ARBA00044985"/>
    </source>
</evidence>
<evidence type="ECO:0000313" key="27">
    <source>
        <dbReference type="Proteomes" id="UP000550059"/>
    </source>
</evidence>
<evidence type="ECO:0000256" key="15">
    <source>
        <dbReference type="ARBA" id="ARBA00044899"/>
    </source>
</evidence>
<dbReference type="Proteomes" id="UP000550059">
    <property type="component" value="Unassembled WGS sequence"/>
</dbReference>
<evidence type="ECO:0000256" key="5">
    <source>
        <dbReference type="ARBA" id="ARBA00022989"/>
    </source>
</evidence>
<evidence type="ECO:0000256" key="7">
    <source>
        <dbReference type="ARBA" id="ARBA00023228"/>
    </source>
</evidence>
<evidence type="ECO:0000256" key="1">
    <source>
        <dbReference type="ARBA" id="ARBA00004155"/>
    </source>
</evidence>
<feature type="transmembrane region" description="Helical" evidence="25">
    <location>
        <begin position="357"/>
        <end position="380"/>
    </location>
</feature>
<evidence type="ECO:0000256" key="4">
    <source>
        <dbReference type="ARBA" id="ARBA00022692"/>
    </source>
</evidence>
<dbReference type="InterPro" id="IPR036259">
    <property type="entry name" value="MFS_trans_sf"/>
</dbReference>
<comment type="caution">
    <text evidence="26">The sequence shown here is derived from an EMBL/GenBank/DDBJ whole genome shotgun (WGS) entry which is preliminary data.</text>
</comment>
<feature type="transmembrane region" description="Helical" evidence="25">
    <location>
        <begin position="250"/>
        <end position="270"/>
    </location>
</feature>
<comment type="catalytic activity">
    <reaction evidence="18">
        <text>L-histidyl-L-alpha-amino acid(out) = L-histidyl-L-alpha-amino acid(in)</text>
        <dbReference type="Rhea" id="RHEA:79379"/>
        <dbReference type="ChEBI" id="CHEBI:229964"/>
    </reaction>
</comment>
<evidence type="ECO:0000256" key="10">
    <source>
        <dbReference type="ARBA" id="ARBA00044881"/>
    </source>
</evidence>
<accession>A0A7L0QH05</accession>
<keyword evidence="5 25" id="KW-1133">Transmembrane helix</keyword>
<comment type="catalytic activity">
    <reaction evidence="20">
        <text>L-lysyl-glycine(out) = L-lysyl-glycine(in)</text>
        <dbReference type="Rhea" id="RHEA:79407"/>
        <dbReference type="ChEBI" id="CHEBI:191202"/>
    </reaction>
</comment>
<feature type="transmembrane region" description="Helical" evidence="25">
    <location>
        <begin position="277"/>
        <end position="299"/>
    </location>
</feature>
<evidence type="ECO:0000256" key="9">
    <source>
        <dbReference type="ARBA" id="ARBA00044878"/>
    </source>
</evidence>
<feature type="transmembrane region" description="Helical" evidence="25">
    <location>
        <begin position="61"/>
        <end position="84"/>
    </location>
</feature>
<feature type="transmembrane region" description="Helical" evidence="25">
    <location>
        <begin position="30"/>
        <end position="49"/>
    </location>
</feature>
<evidence type="ECO:0000256" key="24">
    <source>
        <dbReference type="ARBA" id="ARBA00046376"/>
    </source>
</evidence>
<feature type="transmembrane region" description="Helical" evidence="25">
    <location>
        <begin position="210"/>
        <end position="230"/>
    </location>
</feature>
<keyword evidence="6 25" id="KW-0472">Membrane</keyword>
<dbReference type="InterPro" id="IPR011701">
    <property type="entry name" value="MFS"/>
</dbReference>
<feature type="non-terminal residue" evidence="26">
    <location>
        <position position="458"/>
    </location>
</feature>
<keyword evidence="3" id="KW-0813">Transport</keyword>
<dbReference type="CDD" id="cd17340">
    <property type="entry name" value="MFS_MFSD1"/>
    <property type="match status" value="1"/>
</dbReference>
<comment type="subunit">
    <text evidence="24">Homodimer. Interacts with lysosomal protein GLMP (via lumenal domain); the interaction starts while both proteins are still in the endoplasmic reticulum and is required for stabilization of MFSD1 in lysosomes but has no direct effect on its targeting to lysosomes or transporter activity.</text>
</comment>
<evidence type="ECO:0000256" key="8">
    <source>
        <dbReference type="ARBA" id="ARBA00044876"/>
    </source>
</evidence>
<dbReference type="GO" id="GO:0022857">
    <property type="term" value="F:transmembrane transporter activity"/>
    <property type="evidence" value="ECO:0007669"/>
    <property type="project" value="InterPro"/>
</dbReference>
<evidence type="ECO:0000256" key="25">
    <source>
        <dbReference type="SAM" id="Phobius"/>
    </source>
</evidence>
<organism evidence="26 27">
    <name type="scientific">Setophaga kirtlandii</name>
    <name type="common">Kirtland's warbler</name>
    <name type="synonym">Dendroica kirtlandii</name>
    <dbReference type="NCBI Taxonomy" id="298831"/>
    <lineage>
        <taxon>Eukaryota</taxon>
        <taxon>Metazoa</taxon>
        <taxon>Chordata</taxon>
        <taxon>Craniata</taxon>
        <taxon>Vertebrata</taxon>
        <taxon>Euteleostomi</taxon>
        <taxon>Archelosauria</taxon>
        <taxon>Archosauria</taxon>
        <taxon>Dinosauria</taxon>
        <taxon>Saurischia</taxon>
        <taxon>Theropoda</taxon>
        <taxon>Coelurosauria</taxon>
        <taxon>Aves</taxon>
        <taxon>Neognathae</taxon>
        <taxon>Neoaves</taxon>
        <taxon>Telluraves</taxon>
        <taxon>Australaves</taxon>
        <taxon>Passeriformes</taxon>
        <taxon>Passeroidea</taxon>
        <taxon>Parulidae</taxon>
        <taxon>Setophaga</taxon>
    </lineage>
</organism>
<dbReference type="InterPro" id="IPR052187">
    <property type="entry name" value="MFSD1"/>
</dbReference>
<comment type="catalytic activity">
    <reaction evidence="17">
        <text>L-arginyl-glycine(out) = L-arginyl-glycine(in)</text>
        <dbReference type="Rhea" id="RHEA:79391"/>
        <dbReference type="ChEBI" id="CHEBI:229955"/>
    </reaction>
</comment>
<dbReference type="PANTHER" id="PTHR23512:SF3">
    <property type="entry name" value="MAJOR FACILITATOR SUPERFAMILY DOMAIN-CONTAINING PROTEIN 1"/>
    <property type="match status" value="1"/>
</dbReference>
<comment type="catalytic activity">
    <reaction evidence="14">
        <text>L-aspartyl-L-lysine(out) = L-aspartyl-L-lysine(in)</text>
        <dbReference type="Rhea" id="RHEA:79411"/>
        <dbReference type="ChEBI" id="CHEBI:229953"/>
    </reaction>
</comment>
<keyword evidence="7" id="KW-0458">Lysosome</keyword>
<evidence type="ECO:0000256" key="22">
    <source>
        <dbReference type="ARBA" id="ARBA00045018"/>
    </source>
</evidence>
<evidence type="ECO:0000256" key="14">
    <source>
        <dbReference type="ARBA" id="ARBA00044898"/>
    </source>
</evidence>
<keyword evidence="27" id="KW-1185">Reference proteome</keyword>
<evidence type="ECO:0000256" key="2">
    <source>
        <dbReference type="ARBA" id="ARBA00008335"/>
    </source>
</evidence>
<feature type="transmembrane region" description="Helical" evidence="25">
    <location>
        <begin position="157"/>
        <end position="181"/>
    </location>
</feature>
<evidence type="ECO:0000256" key="11">
    <source>
        <dbReference type="ARBA" id="ARBA00044884"/>
    </source>
</evidence>
<dbReference type="SUPFAM" id="SSF103473">
    <property type="entry name" value="MFS general substrate transporter"/>
    <property type="match status" value="1"/>
</dbReference>
<evidence type="ECO:0000256" key="12">
    <source>
        <dbReference type="ARBA" id="ARBA00044891"/>
    </source>
</evidence>
<reference evidence="26 27" key="1">
    <citation type="submission" date="2019-09" db="EMBL/GenBank/DDBJ databases">
        <title>Bird 10,000 Genomes (B10K) Project - Family phase.</title>
        <authorList>
            <person name="Zhang G."/>
        </authorList>
    </citation>
    <scope>NUCLEOTIDE SEQUENCE [LARGE SCALE GENOMIC DNA]</scope>
    <source>
        <strain evidence="26">B10K-DU-001-45</strain>
        <tissue evidence="26">Muscle</tissue>
    </source>
</reference>
<evidence type="ECO:0000256" key="3">
    <source>
        <dbReference type="ARBA" id="ARBA00022448"/>
    </source>
</evidence>
<proteinExistence type="inferred from homology"/>
<comment type="similarity">
    <text evidence="2">Belongs to the major facilitator superfamily.</text>
</comment>
<dbReference type="AlphaFoldDB" id="A0A7L0QH05"/>
<comment type="catalytic activity">
    <reaction evidence="9">
        <text>L-histidyl-glycine(out) = L-histidyl-glycine(in)</text>
        <dbReference type="Rhea" id="RHEA:79395"/>
        <dbReference type="ChEBI" id="CHEBI:229957"/>
    </reaction>
</comment>
<comment type="function">
    <text evidence="23">Lysosomal dipeptide uniporter that selectively exports lysine, arginine or histidine-containing dipeptides with a net positive charge from the lysosome lumen into the cytosol. Could play a role in a specific type of protein O-glycosylation indirectly regulating macrophages migration and tissue invasion. Also essential for liver homeostasis.</text>
</comment>
<comment type="catalytic activity">
    <reaction evidence="12">
        <text>L-lysyl-L-alpha-amino acid(out) = L-lysyl-L-alpha-amino acid(in)</text>
        <dbReference type="Rhea" id="RHEA:79387"/>
        <dbReference type="ChEBI" id="CHEBI:229965"/>
    </reaction>
</comment>
<evidence type="ECO:0000256" key="6">
    <source>
        <dbReference type="ARBA" id="ARBA00023136"/>
    </source>
</evidence>
<comment type="catalytic activity">
    <reaction evidence="13">
        <text>L-alpha-aminoacyl-L-lysine(out) = L-alpha-aminoacyl-L-lysine(in)</text>
        <dbReference type="Rhea" id="RHEA:79383"/>
        <dbReference type="ChEBI" id="CHEBI:229966"/>
    </reaction>
</comment>
<evidence type="ECO:0000256" key="17">
    <source>
        <dbReference type="ARBA" id="ARBA00044903"/>
    </source>
</evidence>
<name>A0A7L0QH05_SETKR</name>
<gene>
    <name evidence="26" type="primary">Mfsd1</name>
    <name evidence="26" type="ORF">SETKIR_R08784</name>
</gene>
<dbReference type="GO" id="GO:0005765">
    <property type="term" value="C:lysosomal membrane"/>
    <property type="evidence" value="ECO:0007669"/>
    <property type="project" value="UniProtKB-SubCell"/>
</dbReference>
<comment type="catalytic activity">
    <reaction evidence="16">
        <text>L-lysyl-L-lysine(out) = L-lysyl-L-lysine(in)</text>
        <dbReference type="Rhea" id="RHEA:79403"/>
        <dbReference type="ChEBI" id="CHEBI:229956"/>
    </reaction>
</comment>
<comment type="catalytic activity">
    <reaction evidence="11">
        <text>L-alpha-aminoacyl-L-histidine(out) = L-alpha-aminoacyl-L-histidine(in)</text>
        <dbReference type="Rhea" id="RHEA:79375"/>
        <dbReference type="ChEBI" id="CHEBI:229967"/>
    </reaction>
</comment>
<evidence type="ECO:0000256" key="19">
    <source>
        <dbReference type="ARBA" id="ARBA00044919"/>
    </source>
</evidence>
<feature type="transmembrane region" description="Helical" evidence="25">
    <location>
        <begin position="325"/>
        <end position="350"/>
    </location>
</feature>
<comment type="catalytic activity">
    <reaction evidence="10">
        <text>L-alpha-aminoacyl-L-arginine(out) = L-alpha-aminoacyl-L-arginine(in)</text>
        <dbReference type="Rhea" id="RHEA:79367"/>
        <dbReference type="ChEBI" id="CHEBI:229968"/>
    </reaction>
</comment>
<evidence type="ECO:0000256" key="13">
    <source>
        <dbReference type="ARBA" id="ARBA00044893"/>
    </source>
</evidence>
<protein>
    <recommendedName>
        <fullName evidence="21">Lysosomal dipeptide transporter MFSD1</fullName>
    </recommendedName>
    <alternativeName>
        <fullName evidence="22">Major facilitator superfamily domain-containing protein 1</fullName>
    </alternativeName>
</protein>